<dbReference type="KEGG" id="hdi:HDIA_0569"/>
<accession>A0A2C9D1I5</accession>
<feature type="domain" description="Solute-binding protein family 3/N-terminal" evidence="2">
    <location>
        <begin position="29"/>
        <end position="256"/>
    </location>
</feature>
<dbReference type="OrthoDB" id="9796586at2"/>
<dbReference type="Gene3D" id="3.40.190.10">
    <property type="entry name" value="Periplasmic binding protein-like II"/>
    <property type="match status" value="2"/>
</dbReference>
<dbReference type="PANTHER" id="PTHR35936:SF35">
    <property type="entry name" value="L-CYSTINE-BINDING PROTEIN TCYJ"/>
    <property type="match status" value="1"/>
</dbReference>
<organism evidence="3 4">
    <name type="scientific">Hartmannibacter diazotrophicus</name>
    <dbReference type="NCBI Taxonomy" id="1482074"/>
    <lineage>
        <taxon>Bacteria</taxon>
        <taxon>Pseudomonadati</taxon>
        <taxon>Pseudomonadota</taxon>
        <taxon>Alphaproteobacteria</taxon>
        <taxon>Hyphomicrobiales</taxon>
        <taxon>Pleomorphomonadaceae</taxon>
        <taxon>Hartmannibacter</taxon>
    </lineage>
</organism>
<keyword evidence="1" id="KW-0732">Signal</keyword>
<keyword evidence="4" id="KW-1185">Reference proteome</keyword>
<dbReference type="EMBL" id="LT960614">
    <property type="protein sequence ID" value="SON54110.1"/>
    <property type="molecule type" value="Genomic_DNA"/>
</dbReference>
<dbReference type="PANTHER" id="PTHR35936">
    <property type="entry name" value="MEMBRANE-BOUND LYTIC MUREIN TRANSGLYCOSYLASE F"/>
    <property type="match status" value="1"/>
</dbReference>
<dbReference type="Pfam" id="PF00497">
    <property type="entry name" value="SBP_bac_3"/>
    <property type="match status" value="1"/>
</dbReference>
<gene>
    <name evidence="3" type="primary">artJ_1</name>
    <name evidence="3" type="ORF">HDIA_0569</name>
</gene>
<evidence type="ECO:0000313" key="4">
    <source>
        <dbReference type="Proteomes" id="UP000223606"/>
    </source>
</evidence>
<dbReference type="SMART" id="SM00062">
    <property type="entry name" value="PBPb"/>
    <property type="match status" value="1"/>
</dbReference>
<dbReference type="SUPFAM" id="SSF53850">
    <property type="entry name" value="Periplasmic binding protein-like II"/>
    <property type="match status" value="1"/>
</dbReference>
<proteinExistence type="predicted"/>
<dbReference type="InterPro" id="IPR001638">
    <property type="entry name" value="Solute-binding_3/MltF_N"/>
</dbReference>
<sequence length="258" mass="27952">MHGRNEALLPPRLFDAGQTRKADVTVPNAIRFVTTDDFPPFDFSDGAGHLVGYNVELARAICQQAQIPCTIQTKPFDELVDAVRDGEADAIIAGLQDTEKTAEFLAFSAPYLRLPARFVVRKDFIGGVIPETLEGFPVAVVEGGRHDAFLAAHFPKSVKRGYASLEPALRALKEGEVDAVFADSLALAFWISGADAKDCCRFGGDAYSDPAYFSGALSIAVATDNQALKAFFDDSLARLEAKGLLADLYRRFLPVGLY</sequence>
<dbReference type="Proteomes" id="UP000223606">
    <property type="component" value="Chromosome 1"/>
</dbReference>
<protein>
    <submittedName>
        <fullName evidence="3">ABC transporter arginine-binding protein 1</fullName>
    </submittedName>
</protein>
<reference evidence="4" key="1">
    <citation type="submission" date="2017-09" db="EMBL/GenBank/DDBJ databases">
        <title>Genome sequence of Nannocystis excedens DSM 71.</title>
        <authorList>
            <person name="Blom J."/>
        </authorList>
    </citation>
    <scope>NUCLEOTIDE SEQUENCE [LARGE SCALE GENOMIC DNA]</scope>
    <source>
        <strain evidence="4">type strain: E19</strain>
    </source>
</reference>
<dbReference type="RefSeq" id="WP_157775178.1">
    <property type="nucleotide sequence ID" value="NZ_LT960614.1"/>
</dbReference>
<name>A0A2C9D1I5_9HYPH</name>
<dbReference type="AlphaFoldDB" id="A0A2C9D1I5"/>
<evidence type="ECO:0000313" key="3">
    <source>
        <dbReference type="EMBL" id="SON54110.1"/>
    </source>
</evidence>
<evidence type="ECO:0000256" key="1">
    <source>
        <dbReference type="ARBA" id="ARBA00022729"/>
    </source>
</evidence>
<evidence type="ECO:0000259" key="2">
    <source>
        <dbReference type="SMART" id="SM00062"/>
    </source>
</evidence>